<dbReference type="WBParaSite" id="jg7204">
    <property type="protein sequence ID" value="jg7204"/>
    <property type="gene ID" value="jg7204"/>
</dbReference>
<organism evidence="9 10">
    <name type="scientific">Ditylenchus dipsaci</name>
    <dbReference type="NCBI Taxonomy" id="166011"/>
    <lineage>
        <taxon>Eukaryota</taxon>
        <taxon>Metazoa</taxon>
        <taxon>Ecdysozoa</taxon>
        <taxon>Nematoda</taxon>
        <taxon>Chromadorea</taxon>
        <taxon>Rhabditida</taxon>
        <taxon>Tylenchina</taxon>
        <taxon>Tylenchomorpha</taxon>
        <taxon>Sphaerularioidea</taxon>
        <taxon>Anguinidae</taxon>
        <taxon>Anguininae</taxon>
        <taxon>Ditylenchus</taxon>
    </lineage>
</organism>
<feature type="region of interest" description="Disordered" evidence="7">
    <location>
        <begin position="603"/>
        <end position="712"/>
    </location>
</feature>
<dbReference type="PANTHER" id="PTHR11254">
    <property type="entry name" value="HECT DOMAIN UBIQUITIN-PROTEIN LIGASE"/>
    <property type="match status" value="1"/>
</dbReference>
<evidence type="ECO:0000256" key="1">
    <source>
        <dbReference type="ARBA" id="ARBA00000885"/>
    </source>
</evidence>
<dbReference type="InterPro" id="IPR025527">
    <property type="entry name" value="HUWE1/Rev1_UBM"/>
</dbReference>
<evidence type="ECO:0000313" key="9">
    <source>
        <dbReference type="Proteomes" id="UP000887574"/>
    </source>
</evidence>
<dbReference type="PROSITE" id="PS50237">
    <property type="entry name" value="HECT"/>
    <property type="match status" value="1"/>
</dbReference>
<dbReference type="InterPro" id="IPR035983">
    <property type="entry name" value="Hect_E3_ubiquitin_ligase"/>
</dbReference>
<feature type="domain" description="HECT" evidence="8">
    <location>
        <begin position="892"/>
        <end position="1181"/>
    </location>
</feature>
<dbReference type="GO" id="GO:0000209">
    <property type="term" value="P:protein polyubiquitination"/>
    <property type="evidence" value="ECO:0007669"/>
    <property type="project" value="TreeGrafter"/>
</dbReference>
<keyword evidence="4" id="KW-0808">Transferase</keyword>
<dbReference type="InterPro" id="IPR000569">
    <property type="entry name" value="HECT_dom"/>
</dbReference>
<dbReference type="EC" id="2.3.2.26" evidence="3"/>
<dbReference type="Gene3D" id="3.90.1750.10">
    <property type="entry name" value="Hect, E3 ligase catalytic domains"/>
    <property type="match status" value="2"/>
</dbReference>
<dbReference type="FunFam" id="3.30.2160.10:FF:000001">
    <property type="entry name" value="E3 ubiquitin-protein ligase NEDD4-like"/>
    <property type="match status" value="1"/>
</dbReference>
<keyword evidence="5 6" id="KW-0833">Ubl conjugation pathway</keyword>
<evidence type="ECO:0000256" key="6">
    <source>
        <dbReference type="PROSITE-ProRule" id="PRU00104"/>
    </source>
</evidence>
<feature type="active site" description="Glycyl thioester intermediate" evidence="6">
    <location>
        <position position="1148"/>
    </location>
</feature>
<evidence type="ECO:0000313" key="10">
    <source>
        <dbReference type="WBParaSite" id="jg7204"/>
    </source>
</evidence>
<evidence type="ECO:0000259" key="8">
    <source>
        <dbReference type="PROSITE" id="PS50237"/>
    </source>
</evidence>
<dbReference type="GO" id="GO:0005634">
    <property type="term" value="C:nucleus"/>
    <property type="evidence" value="ECO:0007669"/>
    <property type="project" value="TreeGrafter"/>
</dbReference>
<dbReference type="SUPFAM" id="SSF56204">
    <property type="entry name" value="Hect, E3 ligase catalytic domain"/>
    <property type="match status" value="1"/>
</dbReference>
<evidence type="ECO:0000256" key="4">
    <source>
        <dbReference type="ARBA" id="ARBA00022679"/>
    </source>
</evidence>
<keyword evidence="9" id="KW-1185">Reference proteome</keyword>
<dbReference type="InterPro" id="IPR050409">
    <property type="entry name" value="E3_ubiq-protein_ligase"/>
</dbReference>
<dbReference type="SMART" id="SM00119">
    <property type="entry name" value="HECTc"/>
    <property type="match status" value="1"/>
</dbReference>
<sequence>MQEVETLAAEPSDNAQDTTVPLTPQAVEPPRVDDPSIPEGVDPAFLAALPEEIRQEVIRDHLRQQRAQRIAEAQPLPPLLKQPTQQGQVKLLKGTSHAAAAQPAPVETDPEDVLDQEFLAALPPELQEEVLAQHEQRIAQRNRPQAAAAAEPAAVDVASVFESLPPGLRAQVLADADDSVIQILPPHLLAEANRLRANLEQQQVFRFARMLGRPITVGRTMNNARTLQQQMPGGASAAGSNEERGVQIFDRESIVTLLMLYFLDHEKFSLMRLQKLLKPLCLHSGTCDYIIWCLVSMLDVLNNDTGEDDILESTNTALNQPEKTIRLLPDSVRVHQLVKSNVCLRILDTLVFLARNFPHHFLPNKIRMPSVSTKRWDPVPEIKHFWEVVKSVNKKTNAEEHKPSAKALSQIRDIIPGSLEQSALAFLLHYSGTSLVKSNAPLMDKSMRILQIVAQSIPSNCQAISEGSMKWLNTCLQELSKLILDNCLEEGLKDGRLFLNEILRTMPSQRPAVFTMLYTTVKDQGMKLQEEIKTLLDELAQLKIKKLALVGETTTKGRDGPPASNLKAFTSRNSQPKKFLKSLETISFLRNQLKLAEKRKRAAVAAVPPPAVAPTTPATTTASANSAPEANPAVAAQASEAPAVATDPTPDAASTAMDTAPAASTEVDPNPSLGATPDQPQTSGTAAQGPDVPKVEEEQPKGPTEAELSEERNLQDMLESLDPLWKLLSTCLEEMSALLDSHAVLSLQHAAEAFFLAHSFSINQKEGGGIPDGLDTNAQPSTSTTTAVPYTGGLGAGRLDVNKYTQNMFHFAEKHRTVLNQILRGNTNNLMEDSAFAILTHFPKLLDFDVKRKYFYKEIRKLDDRSRHEDVAIRIRRDHFFSDSYRELFRIKNSEWKARFYIIFEGEEGQDAGGLLREWYSIITREAFNPGYALFQTAPGDKVTYMISKQSYVNTDHLTTSSLLGEYQDIESEDPSYFKSLEFLLNNPIEDLGTELTFSVEVDEFGVQSMRDLKENGSNLLVTDANKEEYVQLVCQMKMTSSIRKQLDAFLEGFYQIIPKKLISIFNEQELELLVSELHSLFTPNPMVLASPALFEQEDLAKFLQFVTGTSKVPLQGFSHLEGMNGVQKFTIHMDSRSSDRLPSAHTCFNQLDLPQYESYEQLKKMVLLAIRECSEGFAFA</sequence>
<dbReference type="CDD" id="cd00078">
    <property type="entry name" value="HECTc"/>
    <property type="match status" value="1"/>
</dbReference>
<evidence type="ECO:0000256" key="5">
    <source>
        <dbReference type="ARBA" id="ARBA00022786"/>
    </source>
</evidence>
<dbReference type="GO" id="GO:0061630">
    <property type="term" value="F:ubiquitin protein ligase activity"/>
    <property type="evidence" value="ECO:0007669"/>
    <property type="project" value="UniProtKB-EC"/>
</dbReference>
<dbReference type="Pfam" id="PF00632">
    <property type="entry name" value="HECT"/>
    <property type="match status" value="2"/>
</dbReference>
<dbReference type="Gene3D" id="3.30.2410.10">
    <property type="entry name" value="Hect, E3 ligase catalytic domain"/>
    <property type="match status" value="1"/>
</dbReference>
<name>A0A915ELL0_9BILA</name>
<comment type="pathway">
    <text evidence="2">Protein modification; protein ubiquitination.</text>
</comment>
<feature type="region of interest" description="Disordered" evidence="7">
    <location>
        <begin position="1"/>
        <end position="42"/>
    </location>
</feature>
<dbReference type="GO" id="GO:0005737">
    <property type="term" value="C:cytoplasm"/>
    <property type="evidence" value="ECO:0007669"/>
    <property type="project" value="TreeGrafter"/>
</dbReference>
<protein>
    <recommendedName>
        <fullName evidence="3">HECT-type E3 ubiquitin transferase</fullName>
        <ecNumber evidence="3">2.3.2.26</ecNumber>
    </recommendedName>
</protein>
<dbReference type="Gene3D" id="6.10.250.1630">
    <property type="match status" value="1"/>
</dbReference>
<dbReference type="AlphaFoldDB" id="A0A915ELL0"/>
<comment type="catalytic activity">
    <reaction evidence="1">
        <text>S-ubiquitinyl-[E2 ubiquitin-conjugating enzyme]-L-cysteine + [acceptor protein]-L-lysine = [E2 ubiquitin-conjugating enzyme]-L-cysteine + N(6)-ubiquitinyl-[acceptor protein]-L-lysine.</text>
        <dbReference type="EC" id="2.3.2.26"/>
    </reaction>
</comment>
<accession>A0A915ELL0</accession>
<reference evidence="10" key="1">
    <citation type="submission" date="2022-11" db="UniProtKB">
        <authorList>
            <consortium name="WormBaseParasite"/>
        </authorList>
    </citation>
    <scope>IDENTIFICATION</scope>
</reference>
<dbReference type="Proteomes" id="UP000887574">
    <property type="component" value="Unplaced"/>
</dbReference>
<feature type="compositionally biased region" description="Polar residues" evidence="7">
    <location>
        <begin position="13"/>
        <end position="22"/>
    </location>
</feature>
<evidence type="ECO:0000256" key="3">
    <source>
        <dbReference type="ARBA" id="ARBA00012485"/>
    </source>
</evidence>
<proteinExistence type="predicted"/>
<dbReference type="Pfam" id="PF14377">
    <property type="entry name" value="UBM"/>
    <property type="match status" value="3"/>
</dbReference>
<feature type="compositionally biased region" description="Low complexity" evidence="7">
    <location>
        <begin position="613"/>
        <end position="665"/>
    </location>
</feature>
<evidence type="ECO:0000256" key="2">
    <source>
        <dbReference type="ARBA" id="ARBA00004906"/>
    </source>
</evidence>
<dbReference type="GO" id="GO:0006511">
    <property type="term" value="P:ubiquitin-dependent protein catabolic process"/>
    <property type="evidence" value="ECO:0007669"/>
    <property type="project" value="TreeGrafter"/>
</dbReference>
<dbReference type="Gene3D" id="3.30.2160.10">
    <property type="entry name" value="Hect, E3 ligase catalytic domain"/>
    <property type="match status" value="1"/>
</dbReference>
<evidence type="ECO:0000256" key="7">
    <source>
        <dbReference type="SAM" id="MobiDB-lite"/>
    </source>
</evidence>
<dbReference type="PANTHER" id="PTHR11254:SF67">
    <property type="entry name" value="E3 UBIQUITIN-PROTEIN LIGASE HUWE1"/>
    <property type="match status" value="1"/>
</dbReference>